<dbReference type="Proteomes" id="UP001235269">
    <property type="component" value="Unassembled WGS sequence"/>
</dbReference>
<protein>
    <submittedName>
        <fullName evidence="2">Uncharacterized protein</fullName>
    </submittedName>
</protein>
<dbReference type="RefSeq" id="WP_307156528.1">
    <property type="nucleotide sequence ID" value="NZ_JAUSWH010000001.1"/>
</dbReference>
<organism evidence="2 3">
    <name type="scientific">Rhizobium paknamense</name>
    <dbReference type="NCBI Taxonomy" id="1206817"/>
    <lineage>
        <taxon>Bacteria</taxon>
        <taxon>Pseudomonadati</taxon>
        <taxon>Pseudomonadota</taxon>
        <taxon>Alphaproteobacteria</taxon>
        <taxon>Hyphomicrobiales</taxon>
        <taxon>Rhizobiaceae</taxon>
        <taxon>Rhizobium/Agrobacterium group</taxon>
        <taxon>Rhizobium</taxon>
    </lineage>
</organism>
<accession>A0ABU0I804</accession>
<reference evidence="2 3" key="1">
    <citation type="submission" date="2023-07" db="EMBL/GenBank/DDBJ databases">
        <title>Genomic Encyclopedia of Type Strains, Phase IV (KMG-IV): sequencing the most valuable type-strain genomes for metagenomic binning, comparative biology and taxonomic classification.</title>
        <authorList>
            <person name="Goeker M."/>
        </authorList>
    </citation>
    <scope>NUCLEOTIDE SEQUENCE [LARGE SCALE GENOMIC DNA]</scope>
    <source>
        <strain evidence="2 3">DSM 100301</strain>
    </source>
</reference>
<gene>
    <name evidence="2" type="ORF">QO005_000665</name>
</gene>
<feature type="region of interest" description="Disordered" evidence="1">
    <location>
        <begin position="123"/>
        <end position="155"/>
    </location>
</feature>
<evidence type="ECO:0000313" key="2">
    <source>
        <dbReference type="EMBL" id="MDQ0454350.1"/>
    </source>
</evidence>
<keyword evidence="3" id="KW-1185">Reference proteome</keyword>
<comment type="caution">
    <text evidence="2">The sequence shown here is derived from an EMBL/GenBank/DDBJ whole genome shotgun (WGS) entry which is preliminary data.</text>
</comment>
<proteinExistence type="predicted"/>
<sequence>MARRNQFKGICHDLLESFVSRYNDHNGYWSLGHYVALLERLGKSQIQIHLTGEAATSEIPLIAVSEEYYRRAVFSMMEAHSMPKLWLRTATITVLVPAPAKARCDIEIVSDLGKTYRSERTLTARPHDPGTEVRRRDSFGPSNQKQHLSLKIDQY</sequence>
<dbReference type="EMBL" id="JAUSWH010000001">
    <property type="protein sequence ID" value="MDQ0454350.1"/>
    <property type="molecule type" value="Genomic_DNA"/>
</dbReference>
<evidence type="ECO:0000313" key="3">
    <source>
        <dbReference type="Proteomes" id="UP001235269"/>
    </source>
</evidence>
<feature type="compositionally biased region" description="Basic and acidic residues" evidence="1">
    <location>
        <begin position="123"/>
        <end position="138"/>
    </location>
</feature>
<name>A0ABU0I804_9HYPH</name>
<evidence type="ECO:0000256" key="1">
    <source>
        <dbReference type="SAM" id="MobiDB-lite"/>
    </source>
</evidence>